<reference evidence="2" key="1">
    <citation type="journal article" date="2019" name="Int. J. Syst. Evol. Microbiol.">
        <title>The Global Catalogue of Microorganisms (GCM) 10K type strain sequencing project: providing services to taxonomists for standard genome sequencing and annotation.</title>
        <authorList>
            <consortium name="The Broad Institute Genomics Platform"/>
            <consortium name="The Broad Institute Genome Sequencing Center for Infectious Disease"/>
            <person name="Wu L."/>
            <person name="Ma J."/>
        </authorList>
    </citation>
    <scope>NUCLEOTIDE SEQUENCE [LARGE SCALE GENOMIC DNA]</scope>
    <source>
        <strain evidence="2">CGMCC 1.15353</strain>
    </source>
</reference>
<evidence type="ECO:0000313" key="2">
    <source>
        <dbReference type="Proteomes" id="UP000642571"/>
    </source>
</evidence>
<name>A0ABQ1PWR6_9BACI</name>
<dbReference type="EMBL" id="BMIN01000003">
    <property type="protein sequence ID" value="GGD05223.1"/>
    <property type="molecule type" value="Genomic_DNA"/>
</dbReference>
<protein>
    <submittedName>
        <fullName evidence="1">Uncharacterized protein</fullName>
    </submittedName>
</protein>
<gene>
    <name evidence="1" type="ORF">GCM10011389_10920</name>
</gene>
<evidence type="ECO:0000313" key="1">
    <source>
        <dbReference type="EMBL" id="GGD05223.1"/>
    </source>
</evidence>
<proteinExistence type="predicted"/>
<accession>A0ABQ1PWR6</accession>
<comment type="caution">
    <text evidence="1">The sequence shown here is derived from an EMBL/GenBank/DDBJ whole genome shotgun (WGS) entry which is preliminary data.</text>
</comment>
<keyword evidence="2" id="KW-1185">Reference proteome</keyword>
<sequence length="101" mass="12010">MEENSFRVTGGKRKHDKMTKELFENNRTVYEGAKLKIWVYMLKQGEKPTKWYKPNKQGTKVAFEFMENQQEADKSVEELKNHITRLNEEIGTDFNLIPQNK</sequence>
<dbReference type="RefSeq" id="WP_188651603.1">
    <property type="nucleotide sequence ID" value="NZ_BMIN01000003.1"/>
</dbReference>
<dbReference type="Proteomes" id="UP000642571">
    <property type="component" value="Unassembled WGS sequence"/>
</dbReference>
<organism evidence="1 2">
    <name type="scientific">Pontibacillus salipaludis</name>
    <dbReference type="NCBI Taxonomy" id="1697394"/>
    <lineage>
        <taxon>Bacteria</taxon>
        <taxon>Bacillati</taxon>
        <taxon>Bacillota</taxon>
        <taxon>Bacilli</taxon>
        <taxon>Bacillales</taxon>
        <taxon>Bacillaceae</taxon>
        <taxon>Pontibacillus</taxon>
    </lineage>
</organism>